<keyword evidence="12" id="KW-1133">Transmembrane helix</keyword>
<evidence type="ECO:0000256" key="8">
    <source>
        <dbReference type="ARBA" id="ARBA00022801"/>
    </source>
</evidence>
<dbReference type="Pfam" id="PF01926">
    <property type="entry name" value="MMR_HSR1"/>
    <property type="match status" value="2"/>
</dbReference>
<sequence>MPGMYADKLEEEGAALSPSEPHRPHTPDEQSNSPTHDRPQRRTPATDIMVLGPSGSGKSSLINMASGDKHIVGSEGTGLCTTAFRITHTFTIGGRSFRLIDSPGLYTTSLSTSDIMKRLIIYLLRFRDSKGAPNLSGILYLHPEGRDTGDENLKKTIEALRHLVGDPWLPSVTIAVIGDETTAGSDAIAQLQESASPFYSLCSGGAKMLPLSLELSRIQEVLLGIEPSSSQPRFFSKTSWNQYDRYSGGINEFVEEIMGSHRRESIGRTGRSRRITYEESETSRQQLQSTLDATETELKLLRSQLDQTQLEYASLRSELQLHDNTEQSKIVQSLQDLNRAIDDFGRSVAEYMVDTFAATLNKDDPTTLDASDVSELRRQFGHQEGSSSLVVSLGDHGLPIEDFIDLALRNFLCQKIHSNVFSPFHPTPLSSAEPNFMASLYDEVRRQGPPVVAAKWRACSFMALSKGNKLDKPAIQSQVENLIKEDIQPLLNNLFGQNDSVALTEAQRGQLQDVITVAWELNHVLKGEVVTLGDFLPLCCERGAPFDPKTMVEFEASKKRKPGSVAICTIRLGLTLSYAKGAGKDDHHVDEPLYPPDFPTPNNTNNTNLETMTSQNPRKGQQGQNQSHRRAQAKPHQANNRTPNPNSNSNPTNGKQTSAVVRSGSNTSAANSAKPKDKVVDVPILVLGTQGCGKSSFINAALNKPVREISNGYEPATKDFHYHGLLADNNRFMLIDSPGLDNTSMSDVEIFKKLVHFLCCGQSPAMITGVIYLHSQDTRLGSGILRKNLYLIKQLLGDSFMERLTILLVPRPGEQADHQKLVGPLLDPKSPFYDMYYSGAQFNASALETQPIRNILHSYKGKAPVPMSVQNELCSRPIRVTDEDIHSYLIKCARAREGGPTITGPTITRPRIMAGALSQIQAQNSSSPLIRSTDIKKLQSELEESKRQTEGYSAQLQQHLGQYTALCSQLQIHENLEQRDIVQSLIDLNRHIDDFALSVSQHLGDTYGGPNITTTQHAFHLPQLKKLFNHEEGKASLVQSSKREGMPLEDFLDVAIRSILCEQLYKRIFAPFHPGLDLSDPRNGYIVALYGRIRETETQATLGRWRTASFNAISGLTGERGLSQLKEKAGHDILKDHLMPMFQCLFGPDRNARLTDAHVKDLSELVAQAWDWCLMLKEKVVLLGDFRLTAYRYGHAFDHTFMSEFEPRRGGPPPDRILSTIGLGLTVHQGRSAGEGFDQAILCKASVVTEGWFERS</sequence>
<evidence type="ECO:0000256" key="11">
    <source>
        <dbReference type="ARBA" id="ARBA00022927"/>
    </source>
</evidence>
<dbReference type="CDD" id="cd00882">
    <property type="entry name" value="Ras_like_GTPase"/>
    <property type="match status" value="2"/>
</dbReference>
<keyword evidence="7" id="KW-0479">Metal-binding</keyword>
<evidence type="ECO:0000256" key="3">
    <source>
        <dbReference type="ARBA" id="ARBA00022448"/>
    </source>
</evidence>
<dbReference type="InterPro" id="IPR006073">
    <property type="entry name" value="GTP-bd"/>
</dbReference>
<dbReference type="InterPro" id="IPR027417">
    <property type="entry name" value="P-loop_NTPase"/>
</dbReference>
<keyword evidence="10" id="KW-0460">Magnesium</keyword>
<evidence type="ECO:0000256" key="2">
    <source>
        <dbReference type="ARBA" id="ARBA00004167"/>
    </source>
</evidence>
<evidence type="ECO:0000256" key="9">
    <source>
        <dbReference type="ARBA" id="ARBA00022805"/>
    </source>
</evidence>
<feature type="compositionally biased region" description="Polar residues" evidence="16">
    <location>
        <begin position="614"/>
        <end position="626"/>
    </location>
</feature>
<comment type="cofactor">
    <cofactor evidence="1">
        <name>Mg(2+)</name>
        <dbReference type="ChEBI" id="CHEBI:18420"/>
    </cofactor>
</comment>
<evidence type="ECO:0000256" key="13">
    <source>
        <dbReference type="ARBA" id="ARBA00023136"/>
    </source>
</evidence>
<dbReference type="GO" id="GO:0005525">
    <property type="term" value="F:GTP binding"/>
    <property type="evidence" value="ECO:0007669"/>
    <property type="project" value="InterPro"/>
</dbReference>
<keyword evidence="11" id="KW-0653">Protein transport</keyword>
<name>A0A8H2WUY7_9AGAM</name>
<keyword evidence="6" id="KW-0812">Transmembrane</keyword>
<evidence type="ECO:0000256" key="12">
    <source>
        <dbReference type="ARBA" id="ARBA00022989"/>
    </source>
</evidence>
<evidence type="ECO:0000256" key="6">
    <source>
        <dbReference type="ARBA" id="ARBA00022692"/>
    </source>
</evidence>
<keyword evidence="8" id="KW-0378">Hydrolase</keyword>
<keyword evidence="5" id="KW-0934">Plastid</keyword>
<evidence type="ECO:0000313" key="18">
    <source>
        <dbReference type="EMBL" id="CAE6407170.1"/>
    </source>
</evidence>
<evidence type="ECO:0000313" key="19">
    <source>
        <dbReference type="Proteomes" id="UP000663841"/>
    </source>
</evidence>
<evidence type="ECO:0000256" key="4">
    <source>
        <dbReference type="ARBA" id="ARBA00022528"/>
    </source>
</evidence>
<dbReference type="GO" id="GO:0016020">
    <property type="term" value="C:membrane"/>
    <property type="evidence" value="ECO:0007669"/>
    <property type="project" value="UniProtKB-SubCell"/>
</dbReference>
<feature type="region of interest" description="Disordered" evidence="16">
    <location>
        <begin position="587"/>
        <end position="676"/>
    </location>
</feature>
<keyword evidence="9" id="KW-1002">Plastid outer membrane</keyword>
<comment type="caution">
    <text evidence="18">The sequence shown here is derived from an EMBL/GenBank/DDBJ whole genome shotgun (WGS) entry which is preliminary data.</text>
</comment>
<keyword evidence="15" id="KW-0175">Coiled coil</keyword>
<dbReference type="PANTHER" id="PTHR10903:SF135">
    <property type="entry name" value="TRANSLOCASE OF CHLOROPLAST 120, CHLOROPLASTIC-RELATED"/>
    <property type="match status" value="1"/>
</dbReference>
<evidence type="ECO:0000256" key="1">
    <source>
        <dbReference type="ARBA" id="ARBA00001946"/>
    </source>
</evidence>
<dbReference type="GO" id="GO:0016787">
    <property type="term" value="F:hydrolase activity"/>
    <property type="evidence" value="ECO:0007669"/>
    <property type="project" value="UniProtKB-KW"/>
</dbReference>
<keyword evidence="4" id="KW-0150">Chloroplast</keyword>
<dbReference type="GO" id="GO:0015031">
    <property type="term" value="P:protein transport"/>
    <property type="evidence" value="ECO:0007669"/>
    <property type="project" value="UniProtKB-KW"/>
</dbReference>
<evidence type="ECO:0000256" key="14">
    <source>
        <dbReference type="ARBA" id="ARBA00024013"/>
    </source>
</evidence>
<keyword evidence="3" id="KW-0813">Transport</keyword>
<feature type="compositionally biased region" description="Polar residues" evidence="16">
    <location>
        <begin position="654"/>
        <end position="671"/>
    </location>
</feature>
<accession>A0A8H2WUY7</accession>
<feature type="compositionally biased region" description="Low complexity" evidence="16">
    <location>
        <begin position="639"/>
        <end position="653"/>
    </location>
</feature>
<dbReference type="Proteomes" id="UP000663841">
    <property type="component" value="Unassembled WGS sequence"/>
</dbReference>
<evidence type="ECO:0000256" key="7">
    <source>
        <dbReference type="ARBA" id="ARBA00022723"/>
    </source>
</evidence>
<reference evidence="18" key="1">
    <citation type="submission" date="2021-01" db="EMBL/GenBank/DDBJ databases">
        <authorList>
            <person name="Kaushik A."/>
        </authorList>
    </citation>
    <scope>NUCLEOTIDE SEQUENCE</scope>
    <source>
        <strain evidence="18">AG3-T5</strain>
    </source>
</reference>
<protein>
    <recommendedName>
        <fullName evidence="17">G domain-containing protein</fullName>
    </recommendedName>
</protein>
<feature type="compositionally biased region" description="Low complexity" evidence="16">
    <location>
        <begin position="600"/>
        <end position="613"/>
    </location>
</feature>
<gene>
    <name evidence="18" type="ORF">RDB_LOCUS16627</name>
</gene>
<dbReference type="Gene3D" id="3.40.50.300">
    <property type="entry name" value="P-loop containing nucleotide triphosphate hydrolases"/>
    <property type="match status" value="2"/>
</dbReference>
<evidence type="ECO:0000256" key="15">
    <source>
        <dbReference type="SAM" id="Coils"/>
    </source>
</evidence>
<comment type="subcellular location">
    <subcellularLocation>
        <location evidence="2">Membrane</location>
        <topology evidence="2">Single-pass membrane protein</topology>
    </subcellularLocation>
    <subcellularLocation>
        <location evidence="14">Plastid</location>
        <location evidence="14">Chloroplast outer membrane</location>
    </subcellularLocation>
</comment>
<dbReference type="EMBL" id="CAJMWW010000055">
    <property type="protein sequence ID" value="CAE6407170.1"/>
    <property type="molecule type" value="Genomic_DNA"/>
</dbReference>
<evidence type="ECO:0000259" key="17">
    <source>
        <dbReference type="Pfam" id="PF01926"/>
    </source>
</evidence>
<dbReference type="AlphaFoldDB" id="A0A8H2WUY7"/>
<feature type="coiled-coil region" evidence="15">
    <location>
        <begin position="277"/>
        <end position="325"/>
    </location>
</feature>
<dbReference type="SUPFAM" id="SSF52540">
    <property type="entry name" value="P-loop containing nucleoside triphosphate hydrolases"/>
    <property type="match status" value="2"/>
</dbReference>
<feature type="region of interest" description="Disordered" evidence="16">
    <location>
        <begin position="1"/>
        <end position="54"/>
    </location>
</feature>
<feature type="domain" description="G" evidence="17">
    <location>
        <begin position="48"/>
        <end position="108"/>
    </location>
</feature>
<feature type="domain" description="G" evidence="17">
    <location>
        <begin position="684"/>
        <end position="741"/>
    </location>
</feature>
<dbReference type="PANTHER" id="PTHR10903">
    <property type="entry name" value="GTPASE, IMAP FAMILY MEMBER-RELATED"/>
    <property type="match status" value="1"/>
</dbReference>
<organism evidence="18 19">
    <name type="scientific">Rhizoctonia solani</name>
    <dbReference type="NCBI Taxonomy" id="456999"/>
    <lineage>
        <taxon>Eukaryota</taxon>
        <taxon>Fungi</taxon>
        <taxon>Dikarya</taxon>
        <taxon>Basidiomycota</taxon>
        <taxon>Agaricomycotina</taxon>
        <taxon>Agaricomycetes</taxon>
        <taxon>Cantharellales</taxon>
        <taxon>Ceratobasidiaceae</taxon>
        <taxon>Rhizoctonia</taxon>
    </lineage>
</organism>
<dbReference type="InterPro" id="IPR045058">
    <property type="entry name" value="GIMA/IAN/Toc"/>
</dbReference>
<evidence type="ECO:0000256" key="16">
    <source>
        <dbReference type="SAM" id="MobiDB-lite"/>
    </source>
</evidence>
<keyword evidence="13" id="KW-0472">Membrane</keyword>
<evidence type="ECO:0000256" key="5">
    <source>
        <dbReference type="ARBA" id="ARBA00022640"/>
    </source>
</evidence>
<evidence type="ECO:0000256" key="10">
    <source>
        <dbReference type="ARBA" id="ARBA00022842"/>
    </source>
</evidence>
<proteinExistence type="predicted"/>
<dbReference type="GO" id="GO:0046872">
    <property type="term" value="F:metal ion binding"/>
    <property type="evidence" value="ECO:0007669"/>
    <property type="project" value="UniProtKB-KW"/>
</dbReference>